<keyword evidence="2" id="KW-0158">Chromosome</keyword>
<dbReference type="SUPFAM" id="SSF56112">
    <property type="entry name" value="Protein kinase-like (PK-like)"/>
    <property type="match status" value="1"/>
</dbReference>
<feature type="domain" description="BUB1 N-terminal" evidence="10">
    <location>
        <begin position="45"/>
        <end position="201"/>
    </location>
</feature>
<evidence type="ECO:0000256" key="4">
    <source>
        <dbReference type="ARBA" id="ARBA00022838"/>
    </source>
</evidence>
<evidence type="ECO:0000259" key="10">
    <source>
        <dbReference type="PROSITE" id="PS51489"/>
    </source>
</evidence>
<keyword evidence="5 7" id="KW-0067">ATP-binding</keyword>
<dbReference type="Pfam" id="PF00069">
    <property type="entry name" value="Pkinase"/>
    <property type="match status" value="1"/>
</dbReference>
<dbReference type="Gene3D" id="1.25.40.430">
    <property type="match status" value="1"/>
</dbReference>
<keyword evidence="11" id="KW-1185">Reference proteome</keyword>
<dbReference type="Pfam" id="PF08311">
    <property type="entry name" value="Mad3_BUB1_I"/>
    <property type="match status" value="1"/>
</dbReference>
<evidence type="ECO:0000256" key="7">
    <source>
        <dbReference type="PROSITE-ProRule" id="PRU10141"/>
    </source>
</evidence>
<evidence type="ECO:0000256" key="6">
    <source>
        <dbReference type="ARBA" id="ARBA00023328"/>
    </source>
</evidence>
<keyword evidence="3 7" id="KW-0547">Nucleotide-binding</keyword>
<evidence type="ECO:0000256" key="2">
    <source>
        <dbReference type="ARBA" id="ARBA00022454"/>
    </source>
</evidence>
<dbReference type="InterPro" id="IPR017441">
    <property type="entry name" value="Protein_kinase_ATP_BS"/>
</dbReference>
<evidence type="ECO:0000256" key="8">
    <source>
        <dbReference type="SAM" id="MobiDB-lite"/>
    </source>
</evidence>
<feature type="domain" description="Protein kinase" evidence="9">
    <location>
        <begin position="887"/>
        <end position="1168"/>
    </location>
</feature>
<evidence type="ECO:0000259" key="9">
    <source>
        <dbReference type="PROSITE" id="PS50011"/>
    </source>
</evidence>
<dbReference type="PROSITE" id="PS51489">
    <property type="entry name" value="BUB1_N"/>
    <property type="match status" value="1"/>
</dbReference>
<evidence type="ECO:0000313" key="11">
    <source>
        <dbReference type="Proteomes" id="UP000695000"/>
    </source>
</evidence>
<dbReference type="PANTHER" id="PTHR14030:SF4">
    <property type="entry name" value="BUB1 KINASE, ISOFORM A-RELATED"/>
    <property type="match status" value="1"/>
</dbReference>
<dbReference type="SMART" id="SM00777">
    <property type="entry name" value="Mad3_BUB1_I"/>
    <property type="match status" value="1"/>
</dbReference>
<protein>
    <submittedName>
        <fullName evidence="12">Mitotic checkpoint serine/threonine-protein kinase BUB1-like</fullName>
    </submittedName>
</protein>
<dbReference type="PROSITE" id="PS00107">
    <property type="entry name" value="PROTEIN_KINASE_ATP"/>
    <property type="match status" value="1"/>
</dbReference>
<feature type="region of interest" description="Disordered" evidence="8">
    <location>
        <begin position="450"/>
        <end position="476"/>
    </location>
</feature>
<dbReference type="RefSeq" id="XP_017776519.1">
    <property type="nucleotide sequence ID" value="XM_017921030.1"/>
</dbReference>
<evidence type="ECO:0000256" key="5">
    <source>
        <dbReference type="ARBA" id="ARBA00022840"/>
    </source>
</evidence>
<dbReference type="PANTHER" id="PTHR14030">
    <property type="entry name" value="MITOTIC CHECKPOINT SERINE/THREONINE-PROTEIN KINASE BUB1"/>
    <property type="match status" value="1"/>
</dbReference>
<dbReference type="InterPro" id="IPR013212">
    <property type="entry name" value="Mad3/Bub1_I"/>
</dbReference>
<feature type="compositionally biased region" description="Polar residues" evidence="8">
    <location>
        <begin position="450"/>
        <end position="471"/>
    </location>
</feature>
<dbReference type="GeneID" id="108562625"/>
<feature type="compositionally biased region" description="Polar residues" evidence="8">
    <location>
        <begin position="427"/>
        <end position="436"/>
    </location>
</feature>
<dbReference type="InterPro" id="IPR000719">
    <property type="entry name" value="Prot_kinase_dom"/>
</dbReference>
<dbReference type="SMART" id="SM00220">
    <property type="entry name" value="S_TKc"/>
    <property type="match status" value="1"/>
</dbReference>
<accession>A0ABM1MPL9</accession>
<gene>
    <name evidence="12" type="primary">LOC108562625</name>
</gene>
<name>A0ABM1MPL9_NICVS</name>
<sequence>MDFDTSKENIQPLRGGRNVTQLGVALQAQHNPEVQQDLMQQKSEFENAIRTYTGDDPLANYYQYISWIDQVYPKNGHESNVVPILEDCVRKFEHDDRYKNDSRFCKILNKFIDMQQNPIEIYHMLFSKDICKGCADLYKGWAYYYEVNGDFRNANAIFKLGISELAQPVEDLFNAQHSMVFAAGQQVINGVDESRLNEQRQALTMLKPIRPGRVGSVRTVAADTPGLLPSADPTTRPNASVQVYNDQSEVVLGAGAPPISILSVVKRDAPKENIMKPGVWTNSRKKGSAAAPHKVSHFTVHEDDGNDSPESLGIRLPTNFFPVTHQDFSEWKVSICFPDPDDPNKIPMYCKTEVYIDPMTEYSPEEVRARRYLIRSRLSNPYMETEQAVQSIMGDEMDHSMQEIHDEPPNLNMHGTLPIHQPHLNIQEPNHSNNLPHMSIHEPIQNQHLSMHEPQQTQHSQLSMHEPQQSPHPHLSMNESIHSQQINQSIQQIHDGQLYPQLPAMTFGDSHHMNNEHQHRSMDTHGLSYNNMQSHRSFIQQQNETLRSPHIGLGNNSPIQQPPMLDNNGSRNWPQINPFETTLASQQSFEIWSPTESNVQPIQKPQVSAFPIFEETGEMLQTIPKMQAKACAMKTPFKVLTDDDLAETGSRGGLDSAAAAQPVDGAKRLAMFDHDDDSSSGLAAAPPAISDLNGTNTTLFNLNLFYVSTPENKQQNLEANAVDPANVSVLKKELFPPDNKLSVIYEELSSTSGATAKSLPSAPRSLDKIEEEDKYRAYLSQNLKVNEALRQSSLANLMEFDSQPDGYDIDEVDDDNEDLATIVYDEGYVPYPVLPNAPSDPFKADVISKLLNHVEFPGRHRNNHVLINSAPRLAVKKDACYVGNDRFIVDKLLGKGTYGSVFKGNRPDGQVVALKIQKPPNKWEYYICRELQSRLVAHELQFLQDRFMNVEVGYFNESTSVLLSEYSPYGSLLDLSNLLRAKRGKQLSQNLCIYLTIEMIDIIHAMHKVKIIHADIKPDNFLVMLRANNTIQLQLIDFGCSIDMSLYPEGTTFTRAVTTDNFICCEMRDGRRWSYHTDLFCLAATTHVLLFEKYIVLKKTPDNMWTIAQKFTRYWNSDLWTMYFYTLLNMQDGFPDLNKLKEELKNAISMVKNLDIDMREVLNVLKGR</sequence>
<dbReference type="Proteomes" id="UP000695000">
    <property type="component" value="Unplaced"/>
</dbReference>
<dbReference type="PROSITE" id="PS00108">
    <property type="entry name" value="PROTEIN_KINASE_ST"/>
    <property type="match status" value="1"/>
</dbReference>
<dbReference type="CDD" id="cd13981">
    <property type="entry name" value="STKc_Bub1_BubR1"/>
    <property type="match status" value="1"/>
</dbReference>
<comment type="subcellular location">
    <subcellularLocation>
        <location evidence="1">Chromosome</location>
        <location evidence="1">Centromere</location>
        <location evidence="1">Kinetochore</location>
    </subcellularLocation>
</comment>
<dbReference type="Gene3D" id="1.10.510.10">
    <property type="entry name" value="Transferase(Phosphotransferase) domain 1"/>
    <property type="match status" value="1"/>
</dbReference>
<dbReference type="PROSITE" id="PS50011">
    <property type="entry name" value="PROTEIN_KINASE_DOM"/>
    <property type="match status" value="1"/>
</dbReference>
<keyword evidence="4" id="KW-0995">Kinetochore</keyword>
<feature type="binding site" evidence="7">
    <location>
        <position position="915"/>
    </location>
    <ligand>
        <name>ATP</name>
        <dbReference type="ChEBI" id="CHEBI:30616"/>
    </ligand>
</feature>
<evidence type="ECO:0000313" key="12">
    <source>
        <dbReference type="RefSeq" id="XP_017776519.1"/>
    </source>
</evidence>
<reference evidence="12" key="1">
    <citation type="submission" date="2025-08" db="UniProtKB">
        <authorList>
            <consortium name="RefSeq"/>
        </authorList>
    </citation>
    <scope>IDENTIFICATION</scope>
    <source>
        <tissue evidence="12">Whole Larva</tissue>
    </source>
</reference>
<keyword evidence="6" id="KW-0137">Centromere</keyword>
<dbReference type="InterPro" id="IPR015661">
    <property type="entry name" value="Bub1/Mad3"/>
</dbReference>
<organism evidence="11 12">
    <name type="scientific">Nicrophorus vespilloides</name>
    <name type="common">Boreal carrion beetle</name>
    <dbReference type="NCBI Taxonomy" id="110193"/>
    <lineage>
        <taxon>Eukaryota</taxon>
        <taxon>Metazoa</taxon>
        <taxon>Ecdysozoa</taxon>
        <taxon>Arthropoda</taxon>
        <taxon>Hexapoda</taxon>
        <taxon>Insecta</taxon>
        <taxon>Pterygota</taxon>
        <taxon>Neoptera</taxon>
        <taxon>Endopterygota</taxon>
        <taxon>Coleoptera</taxon>
        <taxon>Polyphaga</taxon>
        <taxon>Staphyliniformia</taxon>
        <taxon>Silphidae</taxon>
        <taxon>Nicrophorinae</taxon>
        <taxon>Nicrophorus</taxon>
    </lineage>
</organism>
<dbReference type="InterPro" id="IPR008271">
    <property type="entry name" value="Ser/Thr_kinase_AS"/>
</dbReference>
<dbReference type="InterPro" id="IPR011009">
    <property type="entry name" value="Kinase-like_dom_sf"/>
</dbReference>
<evidence type="ECO:0000256" key="3">
    <source>
        <dbReference type="ARBA" id="ARBA00022741"/>
    </source>
</evidence>
<evidence type="ECO:0000256" key="1">
    <source>
        <dbReference type="ARBA" id="ARBA00004629"/>
    </source>
</evidence>
<proteinExistence type="predicted"/>
<feature type="region of interest" description="Disordered" evidence="8">
    <location>
        <begin position="402"/>
        <end position="438"/>
    </location>
</feature>